<keyword evidence="2" id="KW-1185">Reference proteome</keyword>
<protein>
    <submittedName>
        <fullName evidence="1">Uncharacterized protein</fullName>
    </submittedName>
</protein>
<organism evidence="1 2">
    <name type="scientific">Candidatus Magnetobacterium casense</name>
    <dbReference type="NCBI Taxonomy" id="1455061"/>
    <lineage>
        <taxon>Bacteria</taxon>
        <taxon>Pseudomonadati</taxon>
        <taxon>Nitrospirota</taxon>
        <taxon>Thermodesulfovibrionia</taxon>
        <taxon>Thermodesulfovibrionales</taxon>
        <taxon>Candidatus Magnetobacteriaceae</taxon>
        <taxon>Candidatus Magnetobacterium</taxon>
    </lineage>
</organism>
<evidence type="ECO:0000313" key="1">
    <source>
        <dbReference type="EMBL" id="MBV6342687.1"/>
    </source>
</evidence>
<comment type="caution">
    <text evidence="1">The sequence shown here is derived from an EMBL/GenBank/DDBJ whole genome shotgun (WGS) entry which is preliminary data.</text>
</comment>
<name>A0ABS6S1G3_9BACT</name>
<reference evidence="1 2" key="1">
    <citation type="journal article" date="2020" name="J Geophys Res Biogeosci">
        <title>Magnetotaxis as an Adaptation to Enable Bacterial Shuttling of Microbial Sulfur and Sulfur Cycling Across Aquatic Oxic#Anoxic Interfaces.</title>
        <authorList>
            <person name="Li J."/>
            <person name="Liu P."/>
            <person name="Wang J."/>
            <person name="Roberts A.P."/>
            <person name="Pan Y."/>
        </authorList>
    </citation>
    <scope>NUCLEOTIDE SEQUENCE [LARGE SCALE GENOMIC DNA]</scope>
    <source>
        <strain evidence="1 2">MYR-1_YQ</strain>
    </source>
</reference>
<sequence>MKTLVRLALIWALMILIGIVGGSVSFAWTKYPKQTLSDQSDVVIVTPSDNQTLIYQASTGTWINLTQSGYTDIQSRAAMSCTVPGLTYNSTTGLTSLTSGYLIPTTTQSTNWDMAYSHAGLSNNPHSVTKFQVGLGSVENTALSTWAGSSNITTVGTLPTLTVGSTIKLGTLDAYSRGQIWNYMPNSVLRLGSLQPDGDAPGNITSEGIIVYNTKDGTAMRSIAMGDPVNDYGYARIKGNRIGLYSVDPSGLNDYYFRVDPTSLYLRKDNGSKSFEVARATGIITAATWQGNAIGDSYISSAGNWNTAYSHSSATGNPHSTAIGNLTNVNISSPSNGQVLKYDTGTSRWINAAESGGGSSTLTALTDVNLTSPTDGQILKYDNASSKWINA</sequence>
<accession>A0ABS6S1G3</accession>
<dbReference type="EMBL" id="JABXWD010000314">
    <property type="protein sequence ID" value="MBV6342687.1"/>
    <property type="molecule type" value="Genomic_DNA"/>
</dbReference>
<feature type="non-terminal residue" evidence="1">
    <location>
        <position position="391"/>
    </location>
</feature>
<evidence type="ECO:0000313" key="2">
    <source>
        <dbReference type="Proteomes" id="UP001196980"/>
    </source>
</evidence>
<proteinExistence type="predicted"/>
<dbReference type="Proteomes" id="UP001196980">
    <property type="component" value="Unassembled WGS sequence"/>
</dbReference>
<gene>
    <name evidence="1" type="ORF">HWQ67_13950</name>
</gene>